<feature type="signal peptide" evidence="2">
    <location>
        <begin position="1"/>
        <end position="19"/>
    </location>
</feature>
<sequence length="276" mass="31294">MNNIIVLNFLIIILNTFHANYAIFKITNGNTDDNVNAYRTYSDYRANMQLHTVKIFARENSKTLKGYSCSGSIVDYYWIITSAHCVYGFDVIDVFIGNVTNDLDHIVRVKNVFIHPEFDYDNEIINDIALLKLRRSLASLNNTFEIIALPTIYDSESEYIGFRGIIAGYGKFGDSGPTANFANYAYYEIIPLRECQNLFLNNYTEYSSMCLCGKGIGASSCQGDSGQGLIIYRRGEKKIVGVVSKGLESCETINEPEVFTRVDKYLDFIQEIIKSY</sequence>
<evidence type="ECO:0000259" key="3">
    <source>
        <dbReference type="PROSITE" id="PS50240"/>
    </source>
</evidence>
<dbReference type="InterPro" id="IPR051333">
    <property type="entry name" value="CLIP_Serine_Protease"/>
</dbReference>
<dbReference type="Gene3D" id="2.40.10.10">
    <property type="entry name" value="Trypsin-like serine proteases"/>
    <property type="match status" value="1"/>
</dbReference>
<dbReference type="InterPro" id="IPR043504">
    <property type="entry name" value="Peptidase_S1_PA_chymotrypsin"/>
</dbReference>
<feature type="chain" id="PRO_5040115525" description="Peptidase S1 domain-containing protein" evidence="2">
    <location>
        <begin position="20"/>
        <end position="276"/>
    </location>
</feature>
<organism evidence="4 5">
    <name type="scientific">Chironomus riparius</name>
    <dbReference type="NCBI Taxonomy" id="315576"/>
    <lineage>
        <taxon>Eukaryota</taxon>
        <taxon>Metazoa</taxon>
        <taxon>Ecdysozoa</taxon>
        <taxon>Arthropoda</taxon>
        <taxon>Hexapoda</taxon>
        <taxon>Insecta</taxon>
        <taxon>Pterygota</taxon>
        <taxon>Neoptera</taxon>
        <taxon>Endopterygota</taxon>
        <taxon>Diptera</taxon>
        <taxon>Nematocera</taxon>
        <taxon>Chironomoidea</taxon>
        <taxon>Chironomidae</taxon>
        <taxon>Chironominae</taxon>
        <taxon>Chironomus</taxon>
    </lineage>
</organism>
<dbReference type="InterPro" id="IPR001254">
    <property type="entry name" value="Trypsin_dom"/>
</dbReference>
<keyword evidence="2" id="KW-0732">Signal</keyword>
<dbReference type="PRINTS" id="PR00722">
    <property type="entry name" value="CHYMOTRYPSIN"/>
</dbReference>
<evidence type="ECO:0000256" key="2">
    <source>
        <dbReference type="SAM" id="SignalP"/>
    </source>
</evidence>
<dbReference type="InterPro" id="IPR009003">
    <property type="entry name" value="Peptidase_S1_PA"/>
</dbReference>
<dbReference type="SUPFAM" id="SSF50494">
    <property type="entry name" value="Trypsin-like serine proteases"/>
    <property type="match status" value="1"/>
</dbReference>
<dbReference type="CDD" id="cd00190">
    <property type="entry name" value="Tryp_SPc"/>
    <property type="match status" value="1"/>
</dbReference>
<dbReference type="PANTHER" id="PTHR24260">
    <property type="match status" value="1"/>
</dbReference>
<gene>
    <name evidence="4" type="ORF">CHIRRI_LOCUS1367</name>
</gene>
<accession>A0A9N9WLV6</accession>
<reference evidence="4" key="2">
    <citation type="submission" date="2022-10" db="EMBL/GenBank/DDBJ databases">
        <authorList>
            <consortium name="ENA_rothamsted_submissions"/>
            <consortium name="culmorum"/>
            <person name="King R."/>
        </authorList>
    </citation>
    <scope>NUCLEOTIDE SEQUENCE</scope>
</reference>
<evidence type="ECO:0000313" key="4">
    <source>
        <dbReference type="EMBL" id="CAG9798384.1"/>
    </source>
</evidence>
<dbReference type="EMBL" id="OU895877">
    <property type="protein sequence ID" value="CAG9798384.1"/>
    <property type="molecule type" value="Genomic_DNA"/>
</dbReference>
<dbReference type="GO" id="GO:0004252">
    <property type="term" value="F:serine-type endopeptidase activity"/>
    <property type="evidence" value="ECO:0007669"/>
    <property type="project" value="InterPro"/>
</dbReference>
<dbReference type="Pfam" id="PF00089">
    <property type="entry name" value="Trypsin"/>
    <property type="match status" value="1"/>
</dbReference>
<dbReference type="PANTHER" id="PTHR24260:SF136">
    <property type="entry name" value="GH08193P-RELATED"/>
    <property type="match status" value="1"/>
</dbReference>
<feature type="domain" description="Peptidase S1" evidence="3">
    <location>
        <begin position="26"/>
        <end position="274"/>
    </location>
</feature>
<dbReference type="SMART" id="SM00020">
    <property type="entry name" value="Tryp_SPc"/>
    <property type="match status" value="1"/>
</dbReference>
<evidence type="ECO:0000313" key="5">
    <source>
        <dbReference type="Proteomes" id="UP001153620"/>
    </source>
</evidence>
<evidence type="ECO:0000256" key="1">
    <source>
        <dbReference type="ARBA" id="ARBA00024195"/>
    </source>
</evidence>
<dbReference type="Proteomes" id="UP001153620">
    <property type="component" value="Chromosome 1"/>
</dbReference>
<proteinExistence type="inferred from homology"/>
<keyword evidence="5" id="KW-1185">Reference proteome</keyword>
<dbReference type="InterPro" id="IPR001314">
    <property type="entry name" value="Peptidase_S1A"/>
</dbReference>
<comment type="similarity">
    <text evidence="1">Belongs to the peptidase S1 family. CLIP subfamily.</text>
</comment>
<protein>
    <recommendedName>
        <fullName evidence="3">Peptidase S1 domain-containing protein</fullName>
    </recommendedName>
</protein>
<reference evidence="4" key="1">
    <citation type="submission" date="2022-01" db="EMBL/GenBank/DDBJ databases">
        <authorList>
            <person name="King R."/>
        </authorList>
    </citation>
    <scope>NUCLEOTIDE SEQUENCE</scope>
</reference>
<name>A0A9N9WLV6_9DIPT</name>
<dbReference type="OrthoDB" id="8110475at2759"/>
<dbReference type="PROSITE" id="PS50240">
    <property type="entry name" value="TRYPSIN_DOM"/>
    <property type="match status" value="1"/>
</dbReference>
<dbReference type="GO" id="GO:0006508">
    <property type="term" value="P:proteolysis"/>
    <property type="evidence" value="ECO:0007669"/>
    <property type="project" value="InterPro"/>
</dbReference>
<dbReference type="AlphaFoldDB" id="A0A9N9WLV6"/>